<dbReference type="InterPro" id="IPR011990">
    <property type="entry name" value="TPR-like_helical_dom_sf"/>
</dbReference>
<evidence type="ECO:0000259" key="10">
    <source>
        <dbReference type="Pfam" id="PF23231"/>
    </source>
</evidence>
<evidence type="ECO:0000313" key="12">
    <source>
        <dbReference type="EMBL" id="EFC49847.1"/>
    </source>
</evidence>
<dbReference type="AlphaFoldDB" id="D2UYW7"/>
<feature type="domain" description="Pre-mRNA-splicing factor SYF1 central HAT repeats" evidence="9">
    <location>
        <begin position="192"/>
        <end position="410"/>
    </location>
</feature>
<dbReference type="Proteomes" id="UP000006671">
    <property type="component" value="Unassembled WGS sequence"/>
</dbReference>
<dbReference type="GO" id="GO:0000974">
    <property type="term" value="C:Prp19 complex"/>
    <property type="evidence" value="ECO:0007669"/>
    <property type="project" value="TreeGrafter"/>
</dbReference>
<dbReference type="SUPFAM" id="SSF48452">
    <property type="entry name" value="TPR-like"/>
    <property type="match status" value="3"/>
</dbReference>
<dbReference type="Gene3D" id="1.25.40.10">
    <property type="entry name" value="Tetratricopeptide repeat domain"/>
    <property type="match status" value="3"/>
</dbReference>
<accession>D2UYW7</accession>
<organism evidence="13">
    <name type="scientific">Naegleria gruberi</name>
    <name type="common">Amoeba</name>
    <dbReference type="NCBI Taxonomy" id="5762"/>
    <lineage>
        <taxon>Eukaryota</taxon>
        <taxon>Discoba</taxon>
        <taxon>Heterolobosea</taxon>
        <taxon>Tetramitia</taxon>
        <taxon>Eutetramitia</taxon>
        <taxon>Vahlkampfiidae</taxon>
        <taxon>Naegleria</taxon>
    </lineage>
</organism>
<dbReference type="GO" id="GO:0071007">
    <property type="term" value="C:U2-type catalytic step 2 spliceosome"/>
    <property type="evidence" value="ECO:0007669"/>
    <property type="project" value="TreeGrafter"/>
</dbReference>
<dbReference type="GeneID" id="8863025"/>
<evidence type="ECO:0000256" key="4">
    <source>
        <dbReference type="ARBA" id="ARBA00022728"/>
    </source>
</evidence>
<dbReference type="Pfam" id="PF23233">
    <property type="entry name" value="HAT_Syf1_CNRKL1_N"/>
    <property type="match status" value="1"/>
</dbReference>
<keyword evidence="7" id="KW-0539">Nucleus</keyword>
<evidence type="ECO:0000313" key="13">
    <source>
        <dbReference type="Proteomes" id="UP000006671"/>
    </source>
</evidence>
<dbReference type="PANTHER" id="PTHR11246">
    <property type="entry name" value="PRE-MRNA SPLICING FACTOR"/>
    <property type="match status" value="1"/>
</dbReference>
<dbReference type="STRING" id="5762.D2UYW7"/>
<feature type="domain" description="Pre-mRNA-splicing factor Syf1-like N-terminal HAT-repeats" evidence="11">
    <location>
        <begin position="19"/>
        <end position="189"/>
    </location>
</feature>
<dbReference type="VEuPathDB" id="AmoebaDB:NAEGRDRAFT_29703"/>
<feature type="coiled-coil region" evidence="8">
    <location>
        <begin position="386"/>
        <end position="413"/>
    </location>
</feature>
<comment type="similarity">
    <text evidence="2">Belongs to the crooked-neck family.</text>
</comment>
<keyword evidence="3" id="KW-0507">mRNA processing</keyword>
<evidence type="ECO:0000259" key="11">
    <source>
        <dbReference type="Pfam" id="PF23233"/>
    </source>
</evidence>
<dbReference type="Pfam" id="PF23220">
    <property type="entry name" value="HAT_Syf1_M"/>
    <property type="match status" value="1"/>
</dbReference>
<dbReference type="KEGG" id="ngr:NAEGRDRAFT_29703"/>
<dbReference type="OMA" id="IWYNYLR"/>
<sequence length="802" mass="94869">MEQSLGGNTSSLFFISTEEDFEFEEKIVSNPYMLKTWLAYIKYKQTFQSNSDQYNNIINVTFERALSYLPGSYKLWNMYLDVRIVQCESLHPITRLDPVELINQVFEKSLITMHRMPLIWLKYLKFIVRYQPSITYVRSVLNRALQALPLTQHQIIWKFISMEWILNPQSKVPTETGRRLLKRYLRLEPSFINNYVDYLNRNNCYTELCELYIYFLNYASTQVDSKTNSSSVASNHSPLQIWEYFCDILGTKALSINMPHSKIENTLLSGIKRYPSEVGKLWTTLAQYYIQYGKFDIAMGIYEKGMESVSTVKDWNLIFDTYAKLFDELIKVQMSDLQSENPDKALEAKLEILIAKYEGLMDRRALLLNTVKLKQNPSHVHEWHNRIKLLKAIKDHERVIEAYEQAIQNIKSDQATHGKLFTIWNSYARFFEMELKSIEKAREVYDRCLSETTDDSTNILSVVDLERVVTDYAEMELRNNNPQQALAILFKATHPNDKSNTLSCQRSLLVWSFLLDLEESTTKNIKRMKKFFNEMIDLKIVTPNTVINFTNLLIENKYFEEAFKIFERATSLFHYPQVFPIWMQYLLQFVNRYQHTKSERSRDMFEQAIKNLPFYSIDRAAQEFASEKKYIVKNQHARDFFLLYANFEENYGISSKAINVYDRATKSVTPNSQEQFQLYQLYITRITETYGVAKAREVIDLALNQSVEMNNAKEESYVFIRDLALKYVYMELKLGEVDRARSIFAFASSFCNPDNTDHFTKFWDRWQKFEKCYGNLETFKEYLRVRRFVQQQYSSSNTAFKK</sequence>
<gene>
    <name evidence="12" type="ORF">NAEGRDRAFT_29703</name>
</gene>
<dbReference type="Pfam" id="PF23231">
    <property type="entry name" value="HAT_Syf1_CNRKL1_C"/>
    <property type="match status" value="1"/>
</dbReference>
<evidence type="ECO:0000256" key="5">
    <source>
        <dbReference type="ARBA" id="ARBA00022737"/>
    </source>
</evidence>
<dbReference type="SMART" id="SM00386">
    <property type="entry name" value="HAT"/>
    <property type="match status" value="8"/>
</dbReference>
<keyword evidence="4" id="KW-0747">Spliceosome</keyword>
<keyword evidence="6" id="KW-0508">mRNA splicing</keyword>
<protein>
    <submittedName>
        <fullName evidence="12">Predicted protein</fullName>
    </submittedName>
</protein>
<dbReference type="FunCoup" id="D2UYW7">
    <property type="interactions" value="643"/>
</dbReference>
<proteinExistence type="inferred from homology"/>
<evidence type="ECO:0000259" key="9">
    <source>
        <dbReference type="Pfam" id="PF23220"/>
    </source>
</evidence>
<evidence type="ECO:0000256" key="1">
    <source>
        <dbReference type="ARBA" id="ARBA00004123"/>
    </source>
</evidence>
<dbReference type="InterPro" id="IPR056350">
    <property type="entry name" value="HAT_Syf1_central"/>
</dbReference>
<feature type="domain" description="Pre-mRNA-splicing factor Syf1/CRNKL1-like C-terminal HAT-repeats" evidence="10">
    <location>
        <begin position="416"/>
        <end position="797"/>
    </location>
</feature>
<reference evidence="12 13" key="1">
    <citation type="journal article" date="2010" name="Cell">
        <title>The genome of Naegleria gruberi illuminates early eukaryotic versatility.</title>
        <authorList>
            <person name="Fritz-Laylin L.K."/>
            <person name="Prochnik S.E."/>
            <person name="Ginger M.L."/>
            <person name="Dacks J.B."/>
            <person name="Carpenter M.L."/>
            <person name="Field M.C."/>
            <person name="Kuo A."/>
            <person name="Paredez A."/>
            <person name="Chapman J."/>
            <person name="Pham J."/>
            <person name="Shu S."/>
            <person name="Neupane R."/>
            <person name="Cipriano M."/>
            <person name="Mancuso J."/>
            <person name="Tu H."/>
            <person name="Salamov A."/>
            <person name="Lindquist E."/>
            <person name="Shapiro H."/>
            <person name="Lucas S."/>
            <person name="Grigoriev I.V."/>
            <person name="Cande W.Z."/>
            <person name="Fulton C."/>
            <person name="Rokhsar D.S."/>
            <person name="Dawson S.C."/>
        </authorList>
    </citation>
    <scope>NUCLEOTIDE SEQUENCE [LARGE SCALE GENOMIC DNA]</scope>
    <source>
        <strain evidence="12 13">NEG-M</strain>
    </source>
</reference>
<name>D2UYW7_NAEGR</name>
<evidence type="ECO:0000256" key="3">
    <source>
        <dbReference type="ARBA" id="ARBA00022664"/>
    </source>
</evidence>
<keyword evidence="5" id="KW-0677">Repeat</keyword>
<dbReference type="OrthoDB" id="10067343at2759"/>
<dbReference type="EMBL" id="GG738846">
    <property type="protein sequence ID" value="EFC49847.1"/>
    <property type="molecule type" value="Genomic_DNA"/>
</dbReference>
<dbReference type="InterPro" id="IPR055430">
    <property type="entry name" value="HAT_Syf1_CNRKL1_C"/>
</dbReference>
<comment type="subcellular location">
    <subcellularLocation>
        <location evidence="1">Nucleus</location>
    </subcellularLocation>
</comment>
<dbReference type="InParanoid" id="D2UYW7"/>
<dbReference type="GO" id="GO:0071014">
    <property type="term" value="C:post-mRNA release spliceosomal complex"/>
    <property type="evidence" value="ECO:0007669"/>
    <property type="project" value="TreeGrafter"/>
</dbReference>
<keyword evidence="13" id="KW-1185">Reference proteome</keyword>
<dbReference type="InterPro" id="IPR045075">
    <property type="entry name" value="Syf1-like"/>
</dbReference>
<evidence type="ECO:0000256" key="2">
    <source>
        <dbReference type="ARBA" id="ARBA00008644"/>
    </source>
</evidence>
<dbReference type="eggNOG" id="KOG2047">
    <property type="taxonomic scope" value="Eukaryota"/>
</dbReference>
<dbReference type="FunFam" id="1.25.40.10:FF:000137">
    <property type="entry name" value="Pre-mRNA-splicing factor syf1"/>
    <property type="match status" value="1"/>
</dbReference>
<dbReference type="GO" id="GO:0000349">
    <property type="term" value="P:generation of catalytic spliceosome for first transesterification step"/>
    <property type="evidence" value="ECO:0007669"/>
    <property type="project" value="TreeGrafter"/>
</dbReference>
<evidence type="ECO:0000256" key="6">
    <source>
        <dbReference type="ARBA" id="ARBA00023187"/>
    </source>
</evidence>
<keyword evidence="8" id="KW-0175">Coiled coil</keyword>
<evidence type="ECO:0000256" key="7">
    <source>
        <dbReference type="ARBA" id="ARBA00023242"/>
    </source>
</evidence>
<dbReference type="PANTHER" id="PTHR11246:SF5">
    <property type="entry name" value="PRE-MRNA-SPLICING FACTOR SYF1"/>
    <property type="match status" value="1"/>
</dbReference>
<dbReference type="InterPro" id="IPR055433">
    <property type="entry name" value="HAT_Syf1-like_N"/>
</dbReference>
<dbReference type="RefSeq" id="XP_002682591.1">
    <property type="nucleotide sequence ID" value="XM_002682545.1"/>
</dbReference>
<evidence type="ECO:0000256" key="8">
    <source>
        <dbReference type="SAM" id="Coils"/>
    </source>
</evidence>
<dbReference type="InterPro" id="IPR003107">
    <property type="entry name" value="HAT"/>
</dbReference>